<evidence type="ECO:0000313" key="3">
    <source>
        <dbReference type="Proteomes" id="UP000265520"/>
    </source>
</evidence>
<comment type="caution">
    <text evidence="2">The sequence shown here is derived from an EMBL/GenBank/DDBJ whole genome shotgun (WGS) entry which is preliminary data.</text>
</comment>
<feature type="region of interest" description="Disordered" evidence="1">
    <location>
        <begin position="1"/>
        <end position="41"/>
    </location>
</feature>
<dbReference type="EMBL" id="LXQA010265617">
    <property type="protein sequence ID" value="MCI39280.1"/>
    <property type="molecule type" value="Genomic_DNA"/>
</dbReference>
<sequence length="81" mass="9406">MRLTRKKSNPMEPFRLNSASVAGREAFPPSHSMVEEAQSPVRQENFPLESWEQWVLPHKRPDHEGGTWRTMDLPSGCWNKC</sequence>
<name>A0A392RU15_9FABA</name>
<evidence type="ECO:0000256" key="1">
    <source>
        <dbReference type="SAM" id="MobiDB-lite"/>
    </source>
</evidence>
<protein>
    <submittedName>
        <fullName evidence="2">Uncharacterized protein</fullName>
    </submittedName>
</protein>
<proteinExistence type="predicted"/>
<dbReference type="AlphaFoldDB" id="A0A392RU15"/>
<keyword evidence="3" id="KW-1185">Reference proteome</keyword>
<evidence type="ECO:0000313" key="2">
    <source>
        <dbReference type="EMBL" id="MCI39280.1"/>
    </source>
</evidence>
<dbReference type="Proteomes" id="UP000265520">
    <property type="component" value="Unassembled WGS sequence"/>
</dbReference>
<reference evidence="2 3" key="1">
    <citation type="journal article" date="2018" name="Front. Plant Sci.">
        <title>Red Clover (Trifolium pratense) and Zigzag Clover (T. medium) - A Picture of Genomic Similarities and Differences.</title>
        <authorList>
            <person name="Dluhosova J."/>
            <person name="Istvanek J."/>
            <person name="Nedelnik J."/>
            <person name="Repkova J."/>
        </authorList>
    </citation>
    <scope>NUCLEOTIDE SEQUENCE [LARGE SCALE GENOMIC DNA]</scope>
    <source>
        <strain evidence="3">cv. 10/8</strain>
        <tissue evidence="2">Leaf</tissue>
    </source>
</reference>
<organism evidence="2 3">
    <name type="scientific">Trifolium medium</name>
    <dbReference type="NCBI Taxonomy" id="97028"/>
    <lineage>
        <taxon>Eukaryota</taxon>
        <taxon>Viridiplantae</taxon>
        <taxon>Streptophyta</taxon>
        <taxon>Embryophyta</taxon>
        <taxon>Tracheophyta</taxon>
        <taxon>Spermatophyta</taxon>
        <taxon>Magnoliopsida</taxon>
        <taxon>eudicotyledons</taxon>
        <taxon>Gunneridae</taxon>
        <taxon>Pentapetalae</taxon>
        <taxon>rosids</taxon>
        <taxon>fabids</taxon>
        <taxon>Fabales</taxon>
        <taxon>Fabaceae</taxon>
        <taxon>Papilionoideae</taxon>
        <taxon>50 kb inversion clade</taxon>
        <taxon>NPAAA clade</taxon>
        <taxon>Hologalegina</taxon>
        <taxon>IRL clade</taxon>
        <taxon>Trifolieae</taxon>
        <taxon>Trifolium</taxon>
    </lineage>
</organism>
<accession>A0A392RU15</accession>